<proteinExistence type="predicted"/>
<accession>A0A7M3ME06</accession>
<gene>
    <name evidence="2" type="ORF">DPQ33_11070</name>
</gene>
<comment type="caution">
    <text evidence="2">The sequence shown here is derived from an EMBL/GenBank/DDBJ whole genome shotgun (WGS) entry which is preliminary data.</text>
</comment>
<reference evidence="2 3" key="1">
    <citation type="submission" date="2018-06" db="EMBL/GenBank/DDBJ databases">
        <title>Complete genome of Desulfovibrio indonesiensis P37SLT.</title>
        <authorList>
            <person name="Crispim J.S."/>
            <person name="Vidigal P.M.P."/>
            <person name="Silva L.C.F."/>
            <person name="Laguardia C.N."/>
            <person name="Araujo L.C."/>
            <person name="Dias R.S."/>
            <person name="Sousa M.P."/>
            <person name="Paula S.O."/>
            <person name="Silva C."/>
        </authorList>
    </citation>
    <scope>NUCLEOTIDE SEQUENCE [LARGE SCALE GENOMIC DNA]</scope>
    <source>
        <strain evidence="2 3">P37SLT</strain>
    </source>
</reference>
<organism evidence="2 3">
    <name type="scientific">Oceanidesulfovibrio indonesiensis</name>
    <dbReference type="NCBI Taxonomy" id="54767"/>
    <lineage>
        <taxon>Bacteria</taxon>
        <taxon>Pseudomonadati</taxon>
        <taxon>Thermodesulfobacteriota</taxon>
        <taxon>Desulfovibrionia</taxon>
        <taxon>Desulfovibrionales</taxon>
        <taxon>Desulfovibrionaceae</taxon>
        <taxon>Oceanidesulfovibrio</taxon>
    </lineage>
</organism>
<dbReference type="EMBL" id="QMIE01000009">
    <property type="protein sequence ID" value="TVM16936.1"/>
    <property type="molecule type" value="Genomic_DNA"/>
</dbReference>
<dbReference type="AlphaFoldDB" id="A0A7M3ME06"/>
<dbReference type="RefSeq" id="WP_144303283.1">
    <property type="nucleotide sequence ID" value="NZ_QMIE01000009.1"/>
</dbReference>
<dbReference type="Proteomes" id="UP000448292">
    <property type="component" value="Unassembled WGS sequence"/>
</dbReference>
<dbReference type="Pfam" id="PF26373">
    <property type="entry name" value="MamC"/>
    <property type="match status" value="1"/>
</dbReference>
<evidence type="ECO:0000256" key="1">
    <source>
        <dbReference type="SAM" id="MobiDB-lite"/>
    </source>
</evidence>
<dbReference type="InterPro" id="IPR058956">
    <property type="entry name" value="MamC"/>
</dbReference>
<protein>
    <submittedName>
        <fullName evidence="2">Uncharacterized protein</fullName>
    </submittedName>
</protein>
<name>A0A7M3ME06_9BACT</name>
<sequence>MNAHNYPAVRSNAGIAPGTSGTTVNAALTVGGAAMIIGAATGLAQGLTQARDGSMTAQQVAAHTAKEAMGTGIAVAAGAAVASALGMRGILGLAGMVVVGAAAKYTWDNSLERAKDLECLRAQPAAAETTPAKSSAKKPAPKAAK</sequence>
<evidence type="ECO:0000313" key="2">
    <source>
        <dbReference type="EMBL" id="TVM16936.1"/>
    </source>
</evidence>
<keyword evidence="3" id="KW-1185">Reference proteome</keyword>
<feature type="region of interest" description="Disordered" evidence="1">
    <location>
        <begin position="122"/>
        <end position="145"/>
    </location>
</feature>
<feature type="compositionally biased region" description="Basic residues" evidence="1">
    <location>
        <begin position="135"/>
        <end position="145"/>
    </location>
</feature>
<evidence type="ECO:0000313" key="3">
    <source>
        <dbReference type="Proteomes" id="UP000448292"/>
    </source>
</evidence>